<comment type="caution">
    <text evidence="17">The sequence shown here is derived from an EMBL/GenBank/DDBJ whole genome shotgun (WGS) entry which is preliminary data.</text>
</comment>
<dbReference type="InterPro" id="IPR012338">
    <property type="entry name" value="Beta-lactam/transpept-like"/>
</dbReference>
<dbReference type="SUPFAM" id="SSF56601">
    <property type="entry name" value="beta-lactamase/transpeptidase-like"/>
    <property type="match status" value="1"/>
</dbReference>
<comment type="similarity">
    <text evidence="1">In the C-terminal section; belongs to the transpeptidase family.</text>
</comment>
<evidence type="ECO:0000256" key="11">
    <source>
        <dbReference type="ARBA" id="ARBA00023316"/>
    </source>
</evidence>
<keyword evidence="15" id="KW-0472">Membrane</keyword>
<evidence type="ECO:0000256" key="14">
    <source>
        <dbReference type="SAM" id="MobiDB-lite"/>
    </source>
</evidence>
<dbReference type="GO" id="GO:0008955">
    <property type="term" value="F:peptidoglycan glycosyltransferase activity"/>
    <property type="evidence" value="ECO:0007669"/>
    <property type="project" value="UniProtKB-EC"/>
</dbReference>
<dbReference type="PROSITE" id="PS50853">
    <property type="entry name" value="FN3"/>
    <property type="match status" value="2"/>
</dbReference>
<evidence type="ECO:0000256" key="8">
    <source>
        <dbReference type="ARBA" id="ARBA00022960"/>
    </source>
</evidence>
<dbReference type="InterPro" id="IPR001460">
    <property type="entry name" value="PCN-bd_Tpept"/>
</dbReference>
<dbReference type="PANTHER" id="PTHR32282:SF29">
    <property type="entry name" value="PENICILLIN-BINDING PROTEIN 1A"/>
    <property type="match status" value="1"/>
</dbReference>
<dbReference type="InterPro" id="IPR023346">
    <property type="entry name" value="Lysozyme-like_dom_sf"/>
</dbReference>
<dbReference type="GO" id="GO:0008658">
    <property type="term" value="F:penicillin binding"/>
    <property type="evidence" value="ECO:0007669"/>
    <property type="project" value="InterPro"/>
</dbReference>
<evidence type="ECO:0000256" key="12">
    <source>
        <dbReference type="ARBA" id="ARBA00034000"/>
    </source>
</evidence>
<dbReference type="InterPro" id="IPR003961">
    <property type="entry name" value="FN3_dom"/>
</dbReference>
<feature type="domain" description="Fibronectin type-III" evidence="16">
    <location>
        <begin position="806"/>
        <end position="895"/>
    </location>
</feature>
<dbReference type="GO" id="GO:0008360">
    <property type="term" value="P:regulation of cell shape"/>
    <property type="evidence" value="ECO:0007669"/>
    <property type="project" value="UniProtKB-KW"/>
</dbReference>
<comment type="catalytic activity">
    <reaction evidence="12">
        <text>Preferential cleavage: (Ac)2-L-Lys-D-Ala-|-D-Ala. Also transpeptidation of peptidyl-alanyl moieties that are N-acyl substituents of D-alanine.</text>
        <dbReference type="EC" id="3.4.16.4"/>
    </reaction>
</comment>
<evidence type="ECO:0000256" key="7">
    <source>
        <dbReference type="ARBA" id="ARBA00022801"/>
    </source>
</evidence>
<feature type="region of interest" description="Disordered" evidence="14">
    <location>
        <begin position="875"/>
        <end position="900"/>
    </location>
</feature>
<dbReference type="RefSeq" id="WP_153736086.1">
    <property type="nucleotide sequence ID" value="NZ_WJNG01000005.1"/>
</dbReference>
<feature type="region of interest" description="Disordered" evidence="14">
    <location>
        <begin position="750"/>
        <end position="800"/>
    </location>
</feature>
<dbReference type="Gene3D" id="3.40.710.10">
    <property type="entry name" value="DD-peptidase/beta-lactamase superfamily"/>
    <property type="match status" value="1"/>
</dbReference>
<dbReference type="GO" id="GO:0009252">
    <property type="term" value="P:peptidoglycan biosynthetic process"/>
    <property type="evidence" value="ECO:0007669"/>
    <property type="project" value="UniProtKB-KW"/>
</dbReference>
<dbReference type="GO" id="GO:0009002">
    <property type="term" value="F:serine-type D-Ala-D-Ala carboxypeptidase activity"/>
    <property type="evidence" value="ECO:0007669"/>
    <property type="project" value="UniProtKB-EC"/>
</dbReference>
<dbReference type="Pfam" id="PF00905">
    <property type="entry name" value="Transpeptidase"/>
    <property type="match status" value="1"/>
</dbReference>
<keyword evidence="7" id="KW-0378">Hydrolase</keyword>
<dbReference type="Gene3D" id="2.60.40.10">
    <property type="entry name" value="Immunoglobulins"/>
    <property type="match status" value="2"/>
</dbReference>
<dbReference type="Proteomes" id="UP000799092">
    <property type="component" value="Unassembled WGS sequence"/>
</dbReference>
<keyword evidence="5" id="KW-0328">Glycosyltransferase</keyword>
<dbReference type="Pfam" id="PF00912">
    <property type="entry name" value="Transgly"/>
    <property type="match status" value="1"/>
</dbReference>
<feature type="compositionally biased region" description="Acidic residues" evidence="14">
    <location>
        <begin position="766"/>
        <end position="796"/>
    </location>
</feature>
<keyword evidence="4" id="KW-0645">Protease</keyword>
<evidence type="ECO:0000256" key="13">
    <source>
        <dbReference type="ARBA" id="ARBA00049902"/>
    </source>
</evidence>
<dbReference type="CDD" id="cd00063">
    <property type="entry name" value="FN3"/>
    <property type="match status" value="1"/>
</dbReference>
<dbReference type="GO" id="GO:0006508">
    <property type="term" value="P:proteolysis"/>
    <property type="evidence" value="ECO:0007669"/>
    <property type="project" value="UniProtKB-KW"/>
</dbReference>
<evidence type="ECO:0000313" key="18">
    <source>
        <dbReference type="Proteomes" id="UP000799092"/>
    </source>
</evidence>
<evidence type="ECO:0000256" key="15">
    <source>
        <dbReference type="SAM" id="Phobius"/>
    </source>
</evidence>
<feature type="compositionally biased region" description="Basic and acidic residues" evidence="14">
    <location>
        <begin position="875"/>
        <end position="885"/>
    </location>
</feature>
<keyword evidence="18" id="KW-1185">Reference proteome</keyword>
<dbReference type="Pfam" id="PF00041">
    <property type="entry name" value="fn3"/>
    <property type="match status" value="1"/>
</dbReference>
<name>A0A6A8DF09_9BACI</name>
<organism evidence="17 18">
    <name type="scientific">Aquibacillus halophilus</name>
    <dbReference type="NCBI Taxonomy" id="930132"/>
    <lineage>
        <taxon>Bacteria</taxon>
        <taxon>Bacillati</taxon>
        <taxon>Bacillota</taxon>
        <taxon>Bacilli</taxon>
        <taxon>Bacillales</taxon>
        <taxon>Bacillaceae</taxon>
        <taxon>Aquibacillus</taxon>
    </lineage>
</organism>
<dbReference type="InterPro" id="IPR036950">
    <property type="entry name" value="PBP_transglycosylase"/>
</dbReference>
<keyword evidence="6" id="KW-0808">Transferase</keyword>
<keyword evidence="8" id="KW-0133">Cell shape</keyword>
<dbReference type="SUPFAM" id="SSF53955">
    <property type="entry name" value="Lysozyme-like"/>
    <property type="match status" value="1"/>
</dbReference>
<gene>
    <name evidence="17" type="ORF">GH741_07045</name>
</gene>
<dbReference type="InterPro" id="IPR013783">
    <property type="entry name" value="Ig-like_fold"/>
</dbReference>
<sequence>MANEGQSRTARRKQKKEIKKPIWKKVLLIIGIIFLVSALGVGGLFTYYIATAPDIDESLLSDPASTKVFDTTGELFADLGTEKRTKISYNELPDVLIDAVIATEDARFRSHIGIDLKRIGGAILANITDGFGSEGASTITQQVVKGSFLSPEKRLKRKVQEQWIAIRVDSKYSKEEILEMYLNKIFYGAGSYGVAKAAETYFGKTDLNDLTLPEAALLAGLPQRPSAYDPFVNPDLAQERMDTVLSLMVMHGKISEEQANEAREVTVESLLVDSSIESTPYEAFIQKVAEEIQEKLEIDIYNEGIEIYTTLNQDAQKQVELLLSDSPDNPINYPDEDFQTGLSVLDTKTGAIRAIGGGRNRGNGGWNYAFQGDGRQPGSAFKPITAYGPAIESEKWSTYHQFNDDAPFERASGPIRNWNRIYQGWMSMRYALQESLNVPAVKALEEIGTGTAKPFAESLGIEFNDDMSLRDAIGGTSTNVTPLELAGAYRAFANEGIYNEPYSVTKVIYNDGRSIDLKPEPQTVMSDYTAYMITDLLKTVVTQGTGTAANVSGLPIAGKTGTTSLPDKDGSPDSWFSGYTTNFTIAVWTGYDDQKRVLTDTKIAQQLFSLTMSGISAGIDTPDFVQPNSVVEVTVEKGSNPAMLPSDYTPESEKVTELFVSGTEPTEVSEKYDQIDPVTGLTAEYDEENNLINVSWDYETDDERPVSFDVSAGTDPSNLTSLTTTKETQLEISNVDRDTTYTIEITVISDNNEENVSEPVSVQVEVPEEEIEEEPESEEEEEEENPGDEDNDDEQGDNGQQVEVNPVQNLSHMYDMINNSVSLSWEYQGQGPIAFEITVSSNGAVEQTFNSNSRDARITNLQRDKEYSVRVLAFDKNDPDNRGEPDSINFSTEGLDPEIE</sequence>
<dbReference type="EMBL" id="WJNG01000005">
    <property type="protein sequence ID" value="MRH42439.1"/>
    <property type="molecule type" value="Genomic_DNA"/>
</dbReference>
<keyword evidence="15" id="KW-1133">Transmembrane helix</keyword>
<feature type="domain" description="Fibronectin type-III" evidence="16">
    <location>
        <begin position="677"/>
        <end position="769"/>
    </location>
</feature>
<feature type="transmembrane region" description="Helical" evidence="15">
    <location>
        <begin position="26"/>
        <end position="50"/>
    </location>
</feature>
<dbReference type="InterPro" id="IPR050396">
    <property type="entry name" value="Glycosyltr_51/Transpeptidase"/>
</dbReference>
<comment type="similarity">
    <text evidence="2">In the N-terminal section; belongs to the glycosyltransferase 51 family.</text>
</comment>
<evidence type="ECO:0000256" key="1">
    <source>
        <dbReference type="ARBA" id="ARBA00007090"/>
    </source>
</evidence>
<keyword evidence="10" id="KW-0511">Multifunctional enzyme</keyword>
<dbReference type="SMART" id="SM00060">
    <property type="entry name" value="FN3"/>
    <property type="match status" value="2"/>
</dbReference>
<dbReference type="InterPro" id="IPR001264">
    <property type="entry name" value="Glyco_trans_51"/>
</dbReference>
<keyword evidence="11" id="KW-0961">Cell wall biogenesis/degradation</keyword>
<dbReference type="AlphaFoldDB" id="A0A6A8DF09"/>
<reference evidence="17" key="1">
    <citation type="submission" date="2019-11" db="EMBL/GenBank/DDBJ databases">
        <authorList>
            <person name="Li J."/>
        </authorList>
    </citation>
    <scope>NUCLEOTIDE SEQUENCE</scope>
    <source>
        <strain evidence="17">B6B</strain>
    </source>
</reference>
<evidence type="ECO:0000256" key="3">
    <source>
        <dbReference type="ARBA" id="ARBA00022645"/>
    </source>
</evidence>
<accession>A0A6A8DF09</accession>
<dbReference type="SUPFAM" id="SSF49265">
    <property type="entry name" value="Fibronectin type III"/>
    <property type="match status" value="1"/>
</dbReference>
<dbReference type="GO" id="GO:0030288">
    <property type="term" value="C:outer membrane-bounded periplasmic space"/>
    <property type="evidence" value="ECO:0007669"/>
    <property type="project" value="TreeGrafter"/>
</dbReference>
<dbReference type="NCBIfam" id="TIGR02074">
    <property type="entry name" value="PBP_1a_fam"/>
    <property type="match status" value="1"/>
</dbReference>
<evidence type="ECO:0000256" key="4">
    <source>
        <dbReference type="ARBA" id="ARBA00022670"/>
    </source>
</evidence>
<keyword evidence="3" id="KW-0121">Carboxypeptidase</keyword>
<proteinExistence type="inferred from homology"/>
<dbReference type="OrthoDB" id="9766909at2"/>
<keyword evidence="15" id="KW-0812">Transmembrane</keyword>
<dbReference type="FunFam" id="1.10.3810.10:FF:000001">
    <property type="entry name" value="Penicillin-binding protein 1A"/>
    <property type="match status" value="1"/>
</dbReference>
<dbReference type="GO" id="GO:0071555">
    <property type="term" value="P:cell wall organization"/>
    <property type="evidence" value="ECO:0007669"/>
    <property type="project" value="UniProtKB-KW"/>
</dbReference>
<evidence type="ECO:0000256" key="2">
    <source>
        <dbReference type="ARBA" id="ARBA00007739"/>
    </source>
</evidence>
<keyword evidence="9" id="KW-0573">Peptidoglycan synthesis</keyword>
<evidence type="ECO:0000256" key="10">
    <source>
        <dbReference type="ARBA" id="ARBA00023268"/>
    </source>
</evidence>
<evidence type="ECO:0000256" key="5">
    <source>
        <dbReference type="ARBA" id="ARBA00022676"/>
    </source>
</evidence>
<dbReference type="InterPro" id="IPR036116">
    <property type="entry name" value="FN3_sf"/>
</dbReference>
<protein>
    <submittedName>
        <fullName evidence="17">PBP1A family penicillin-binding protein</fullName>
    </submittedName>
</protein>
<evidence type="ECO:0000313" key="17">
    <source>
        <dbReference type="EMBL" id="MRH42439.1"/>
    </source>
</evidence>
<dbReference type="PANTHER" id="PTHR32282">
    <property type="entry name" value="BINDING PROTEIN TRANSPEPTIDASE, PUTATIVE-RELATED"/>
    <property type="match status" value="1"/>
</dbReference>
<comment type="catalytic activity">
    <reaction evidence="13">
        <text>[GlcNAc-(1-&gt;4)-Mur2Ac(oyl-L-Ala-gamma-D-Glu-L-Lys-D-Ala-D-Ala)](n)-di-trans,octa-cis-undecaprenyl diphosphate + beta-D-GlcNAc-(1-&gt;4)-Mur2Ac(oyl-L-Ala-gamma-D-Glu-L-Lys-D-Ala-D-Ala)-di-trans,octa-cis-undecaprenyl diphosphate = [GlcNAc-(1-&gt;4)-Mur2Ac(oyl-L-Ala-gamma-D-Glu-L-Lys-D-Ala-D-Ala)](n+1)-di-trans,octa-cis-undecaprenyl diphosphate + di-trans,octa-cis-undecaprenyl diphosphate + H(+)</text>
        <dbReference type="Rhea" id="RHEA:23708"/>
        <dbReference type="Rhea" id="RHEA-COMP:9602"/>
        <dbReference type="Rhea" id="RHEA-COMP:9603"/>
        <dbReference type="ChEBI" id="CHEBI:15378"/>
        <dbReference type="ChEBI" id="CHEBI:58405"/>
        <dbReference type="ChEBI" id="CHEBI:60033"/>
        <dbReference type="ChEBI" id="CHEBI:78435"/>
        <dbReference type="EC" id="2.4.99.28"/>
    </reaction>
</comment>
<evidence type="ECO:0000256" key="9">
    <source>
        <dbReference type="ARBA" id="ARBA00022984"/>
    </source>
</evidence>
<evidence type="ECO:0000256" key="6">
    <source>
        <dbReference type="ARBA" id="ARBA00022679"/>
    </source>
</evidence>
<dbReference type="Gene3D" id="1.10.3810.10">
    <property type="entry name" value="Biosynthetic peptidoglycan transglycosylase-like"/>
    <property type="match status" value="1"/>
</dbReference>
<evidence type="ECO:0000259" key="16">
    <source>
        <dbReference type="PROSITE" id="PS50853"/>
    </source>
</evidence>